<dbReference type="EMBL" id="ML213503">
    <property type="protein sequence ID" value="TFK56569.1"/>
    <property type="molecule type" value="Genomic_DNA"/>
</dbReference>
<dbReference type="AlphaFoldDB" id="A0A5C3NF93"/>
<evidence type="ECO:0000256" key="4">
    <source>
        <dbReference type="PROSITE-ProRule" id="PRU00723"/>
    </source>
</evidence>
<sequence>MGKWLDLDDWPPNKSHYRFSEFLPLSLVPHAAAHRPRGPSFLLFLTAVLALCIMVSALWKASSEGDLDNVLVYLQSATGIDIEIKDHTGATPLIEAVKNGHTEIVRVLLDHGADPSNASSHGLPEQFTTEQAILDLIRDAQNKMHHHAVAPAEYPQDHNMDPSKQYYPPPGAYYYPGMPPVAPLPEGAVAYYPPMPPQSAPGEHANGNGNNLPPPDIARMIPCRYYPACRYGASCMFLHPQAPYFQGPMPPPAQYPAPYDPYQPNYYAVVPPSFPPPNGVPMSPTSPHGGSQHTPPHMGHSRSSSEVIPPPQGQFSPPVVPYGAVSPLSPAYPHPGGMPIPVSIPPLPPLNHSVPPPPPGPQSPTAMYQNGPPPPAPFAVQFPPHQGTPPVPEQNGGPKSPTMQPQTDGYPQPPMHREGMTHHRRQSLRKPSFGGGRKPPCLFFPAGRCRNGDECRFPHVLPDGNGPQVYPHYAPPMPRGPPRPRHFSNAANGIASIEEKMAGMNVREVGLER</sequence>
<dbReference type="Pfam" id="PF14608">
    <property type="entry name" value="zf-CCCH_2"/>
    <property type="match status" value="2"/>
</dbReference>
<dbReference type="STRING" id="5364.A0A5C3NF93"/>
<keyword evidence="6" id="KW-0472">Membrane</keyword>
<evidence type="ECO:0000313" key="9">
    <source>
        <dbReference type="Proteomes" id="UP000305948"/>
    </source>
</evidence>
<evidence type="ECO:0000256" key="1">
    <source>
        <dbReference type="ARBA" id="ARBA00022737"/>
    </source>
</evidence>
<reference evidence="8 9" key="1">
    <citation type="journal article" date="2019" name="Nat. Ecol. Evol.">
        <title>Megaphylogeny resolves global patterns of mushroom evolution.</title>
        <authorList>
            <person name="Varga T."/>
            <person name="Krizsan K."/>
            <person name="Foldi C."/>
            <person name="Dima B."/>
            <person name="Sanchez-Garcia M."/>
            <person name="Sanchez-Ramirez S."/>
            <person name="Szollosi G.J."/>
            <person name="Szarkandi J.G."/>
            <person name="Papp V."/>
            <person name="Albert L."/>
            <person name="Andreopoulos W."/>
            <person name="Angelini C."/>
            <person name="Antonin V."/>
            <person name="Barry K.W."/>
            <person name="Bougher N.L."/>
            <person name="Buchanan P."/>
            <person name="Buyck B."/>
            <person name="Bense V."/>
            <person name="Catcheside P."/>
            <person name="Chovatia M."/>
            <person name="Cooper J."/>
            <person name="Damon W."/>
            <person name="Desjardin D."/>
            <person name="Finy P."/>
            <person name="Geml J."/>
            <person name="Haridas S."/>
            <person name="Hughes K."/>
            <person name="Justo A."/>
            <person name="Karasinski D."/>
            <person name="Kautmanova I."/>
            <person name="Kiss B."/>
            <person name="Kocsube S."/>
            <person name="Kotiranta H."/>
            <person name="LaButti K.M."/>
            <person name="Lechner B.E."/>
            <person name="Liimatainen K."/>
            <person name="Lipzen A."/>
            <person name="Lukacs Z."/>
            <person name="Mihaltcheva S."/>
            <person name="Morgado L.N."/>
            <person name="Niskanen T."/>
            <person name="Noordeloos M.E."/>
            <person name="Ohm R.A."/>
            <person name="Ortiz-Santana B."/>
            <person name="Ovrebo C."/>
            <person name="Racz N."/>
            <person name="Riley R."/>
            <person name="Savchenko A."/>
            <person name="Shiryaev A."/>
            <person name="Soop K."/>
            <person name="Spirin V."/>
            <person name="Szebenyi C."/>
            <person name="Tomsovsky M."/>
            <person name="Tulloss R.E."/>
            <person name="Uehling J."/>
            <person name="Grigoriev I.V."/>
            <person name="Vagvolgyi C."/>
            <person name="Papp T."/>
            <person name="Martin F.M."/>
            <person name="Miettinen O."/>
            <person name="Hibbett D.S."/>
            <person name="Nagy L.G."/>
        </authorList>
    </citation>
    <scope>NUCLEOTIDE SEQUENCE [LARGE SCALE GENOMIC DNA]</scope>
    <source>
        <strain evidence="8 9">OMC1185</strain>
    </source>
</reference>
<dbReference type="SMART" id="SM00248">
    <property type="entry name" value="ANK"/>
    <property type="match status" value="1"/>
</dbReference>
<keyword evidence="6" id="KW-1133">Transmembrane helix</keyword>
<evidence type="ECO:0000259" key="7">
    <source>
        <dbReference type="PROSITE" id="PS50103"/>
    </source>
</evidence>
<dbReference type="GO" id="GO:0010468">
    <property type="term" value="P:regulation of gene expression"/>
    <property type="evidence" value="ECO:0007669"/>
    <property type="project" value="UniProtKB-ARBA"/>
</dbReference>
<keyword evidence="4" id="KW-0479">Metal-binding</keyword>
<evidence type="ECO:0000256" key="5">
    <source>
        <dbReference type="SAM" id="MobiDB-lite"/>
    </source>
</evidence>
<keyword evidence="6" id="KW-0812">Transmembrane</keyword>
<dbReference type="GO" id="GO:0085020">
    <property type="term" value="P:protein K6-linked ubiquitination"/>
    <property type="evidence" value="ECO:0007669"/>
    <property type="project" value="TreeGrafter"/>
</dbReference>
<organism evidence="8 9">
    <name type="scientific">Heliocybe sulcata</name>
    <dbReference type="NCBI Taxonomy" id="5364"/>
    <lineage>
        <taxon>Eukaryota</taxon>
        <taxon>Fungi</taxon>
        <taxon>Dikarya</taxon>
        <taxon>Basidiomycota</taxon>
        <taxon>Agaricomycotina</taxon>
        <taxon>Agaricomycetes</taxon>
        <taxon>Gloeophyllales</taxon>
        <taxon>Gloeophyllaceae</taxon>
        <taxon>Heliocybe</taxon>
    </lineage>
</organism>
<keyword evidence="4" id="KW-0862">Zinc</keyword>
<feature type="compositionally biased region" description="Polar residues" evidence="5">
    <location>
        <begin position="285"/>
        <end position="294"/>
    </location>
</feature>
<dbReference type="PANTHER" id="PTHR24171">
    <property type="entry name" value="ANKYRIN REPEAT DOMAIN-CONTAINING PROTEIN 39-RELATED"/>
    <property type="match status" value="1"/>
</dbReference>
<gene>
    <name evidence="8" type="ORF">OE88DRAFT_34052</name>
</gene>
<dbReference type="SUPFAM" id="SSF48403">
    <property type="entry name" value="Ankyrin repeat"/>
    <property type="match status" value="1"/>
</dbReference>
<dbReference type="Gene3D" id="1.25.40.20">
    <property type="entry name" value="Ankyrin repeat-containing domain"/>
    <property type="match status" value="1"/>
</dbReference>
<dbReference type="PROSITE" id="PS50088">
    <property type="entry name" value="ANK_REPEAT"/>
    <property type="match status" value="1"/>
</dbReference>
<dbReference type="InterPro" id="IPR000571">
    <property type="entry name" value="Znf_CCCH"/>
</dbReference>
<dbReference type="PROSITE" id="PS50297">
    <property type="entry name" value="ANK_REP_REGION"/>
    <property type="match status" value="1"/>
</dbReference>
<dbReference type="Proteomes" id="UP000305948">
    <property type="component" value="Unassembled WGS sequence"/>
</dbReference>
<dbReference type="InterPro" id="IPR036770">
    <property type="entry name" value="Ankyrin_rpt-contain_sf"/>
</dbReference>
<dbReference type="PROSITE" id="PS50103">
    <property type="entry name" value="ZF_C3H1"/>
    <property type="match status" value="2"/>
</dbReference>
<dbReference type="GO" id="GO:0004842">
    <property type="term" value="F:ubiquitin-protein transferase activity"/>
    <property type="evidence" value="ECO:0007669"/>
    <property type="project" value="TreeGrafter"/>
</dbReference>
<feature type="repeat" description="ANK" evidence="3">
    <location>
        <begin position="88"/>
        <end position="120"/>
    </location>
</feature>
<name>A0A5C3NF93_9AGAM</name>
<dbReference type="Pfam" id="PF12796">
    <property type="entry name" value="Ank_2"/>
    <property type="match status" value="1"/>
</dbReference>
<feature type="domain" description="C3H1-type" evidence="7">
    <location>
        <begin position="435"/>
        <end position="462"/>
    </location>
</feature>
<dbReference type="GO" id="GO:0008270">
    <property type="term" value="F:zinc ion binding"/>
    <property type="evidence" value="ECO:0007669"/>
    <property type="project" value="UniProtKB-KW"/>
</dbReference>
<evidence type="ECO:0000313" key="8">
    <source>
        <dbReference type="EMBL" id="TFK56569.1"/>
    </source>
</evidence>
<proteinExistence type="predicted"/>
<feature type="zinc finger region" description="C3H1-type" evidence="4">
    <location>
        <begin position="217"/>
        <end position="242"/>
    </location>
</feature>
<dbReference type="OrthoDB" id="20872at2759"/>
<protein>
    <recommendedName>
        <fullName evidence="7">C3H1-type domain-containing protein</fullName>
    </recommendedName>
</protein>
<dbReference type="PANTHER" id="PTHR24171:SF8">
    <property type="entry name" value="BRCA1-ASSOCIATED RING DOMAIN PROTEIN 1"/>
    <property type="match status" value="1"/>
</dbReference>
<keyword evidence="4" id="KW-0863">Zinc-finger</keyword>
<keyword evidence="2 3" id="KW-0040">ANK repeat</keyword>
<dbReference type="SMART" id="SM00356">
    <property type="entry name" value="ZnF_C3H1"/>
    <property type="match status" value="2"/>
</dbReference>
<dbReference type="InterPro" id="IPR002110">
    <property type="entry name" value="Ankyrin_rpt"/>
</dbReference>
<evidence type="ECO:0000256" key="6">
    <source>
        <dbReference type="SAM" id="Phobius"/>
    </source>
</evidence>
<feature type="region of interest" description="Disordered" evidence="5">
    <location>
        <begin position="278"/>
        <end position="321"/>
    </location>
</feature>
<evidence type="ECO:0000256" key="2">
    <source>
        <dbReference type="ARBA" id="ARBA00023043"/>
    </source>
</evidence>
<feature type="compositionally biased region" description="Pro residues" evidence="5">
    <location>
        <begin position="349"/>
        <end position="362"/>
    </location>
</feature>
<feature type="transmembrane region" description="Helical" evidence="6">
    <location>
        <begin position="41"/>
        <end position="59"/>
    </location>
</feature>
<feature type="zinc finger region" description="C3H1-type" evidence="4">
    <location>
        <begin position="435"/>
        <end position="462"/>
    </location>
</feature>
<evidence type="ECO:0000256" key="3">
    <source>
        <dbReference type="PROSITE-ProRule" id="PRU00023"/>
    </source>
</evidence>
<feature type="region of interest" description="Disordered" evidence="5">
    <location>
        <begin position="349"/>
        <end position="436"/>
    </location>
</feature>
<feature type="domain" description="C3H1-type" evidence="7">
    <location>
        <begin position="217"/>
        <end position="242"/>
    </location>
</feature>
<accession>A0A5C3NF93</accession>
<keyword evidence="1" id="KW-0677">Repeat</keyword>
<keyword evidence="9" id="KW-1185">Reference proteome</keyword>